<dbReference type="InterPro" id="IPR003841">
    <property type="entry name" value="Na/Pi_transpt"/>
</dbReference>
<dbReference type="AlphaFoldDB" id="A0A9E8LVN6"/>
<keyword evidence="2" id="KW-1003">Cell membrane</keyword>
<keyword evidence="5 6" id="KW-0472">Membrane</keyword>
<evidence type="ECO:0000256" key="6">
    <source>
        <dbReference type="SAM" id="Phobius"/>
    </source>
</evidence>
<gene>
    <name evidence="7" type="ORF">OE104_03295</name>
</gene>
<reference evidence="7" key="1">
    <citation type="submission" date="2022-09" db="EMBL/GenBank/DDBJ databases">
        <title>Complete Genomes of Fervidibacillus albus and Fervidibacillus halotolerans isolated from tidal flat sediments.</title>
        <authorList>
            <person name="Kwon K.K."/>
            <person name="Yang S.-H."/>
            <person name="Park M.J."/>
            <person name="Oh H.-M."/>
        </authorList>
    </citation>
    <scope>NUCLEOTIDE SEQUENCE</scope>
    <source>
        <strain evidence="7">MEBiC13591</strain>
    </source>
</reference>
<evidence type="ECO:0000256" key="5">
    <source>
        <dbReference type="ARBA" id="ARBA00023136"/>
    </source>
</evidence>
<dbReference type="InterPro" id="IPR004633">
    <property type="entry name" value="NaPi_cotrn-rel/YqeW-like"/>
</dbReference>
<dbReference type="NCBIfam" id="NF037997">
    <property type="entry name" value="Na_Pi_symport"/>
    <property type="match status" value="1"/>
</dbReference>
<dbReference type="Proteomes" id="UP001164718">
    <property type="component" value="Chromosome"/>
</dbReference>
<evidence type="ECO:0000256" key="2">
    <source>
        <dbReference type="ARBA" id="ARBA00022475"/>
    </source>
</evidence>
<keyword evidence="4 6" id="KW-1133">Transmembrane helix</keyword>
<evidence type="ECO:0000256" key="1">
    <source>
        <dbReference type="ARBA" id="ARBA00004651"/>
    </source>
</evidence>
<feature type="transmembrane region" description="Helical" evidence="6">
    <location>
        <begin position="107"/>
        <end position="122"/>
    </location>
</feature>
<dbReference type="Pfam" id="PF02690">
    <property type="entry name" value="Na_Pi_cotrans"/>
    <property type="match status" value="2"/>
</dbReference>
<feature type="transmembrane region" description="Helical" evidence="6">
    <location>
        <begin position="129"/>
        <end position="150"/>
    </location>
</feature>
<name>A0A9E8LVN6_9BACI</name>
<sequence>MFTVFFFLLFLFLFIGGMTIMRTGLMNLSGERLKNWLLIFTSRPWKGMLFGIVVTILLQSSSAVMILTVGLISAKLLTFRKSIGIILGTNIGTTATIELIAFGTEEMIFPFLLIGSICLLFSKKSFRSIGLFFFGIGSVFFAMAGFEQLAKPLSNTSFLSSLFIQMNKELLIAAFVGTVITAIIQSSTAVTGMAIGFLQENILSLPGAIAVMLGSNIGTCFDALIAGIGGGKEARLTAYAHIWLNVFGVVLFFPFLESFAQFTTVLSPFPDQQLAHASFLFNFVVSLIVLPFSTPFSIFVEKVHGSVQ</sequence>
<keyword evidence="8" id="KW-1185">Reference proteome</keyword>
<feature type="transmembrane region" description="Helical" evidence="6">
    <location>
        <begin position="47"/>
        <end position="71"/>
    </location>
</feature>
<dbReference type="EMBL" id="CP106878">
    <property type="protein sequence ID" value="WAA10371.1"/>
    <property type="molecule type" value="Genomic_DNA"/>
</dbReference>
<organism evidence="7 8">
    <name type="scientific">Fervidibacillus albus</name>
    <dbReference type="NCBI Taxonomy" id="2980026"/>
    <lineage>
        <taxon>Bacteria</taxon>
        <taxon>Bacillati</taxon>
        <taxon>Bacillota</taxon>
        <taxon>Bacilli</taxon>
        <taxon>Bacillales</taxon>
        <taxon>Bacillaceae</taxon>
        <taxon>Fervidibacillus</taxon>
    </lineage>
</organism>
<evidence type="ECO:0000313" key="8">
    <source>
        <dbReference type="Proteomes" id="UP001164718"/>
    </source>
</evidence>
<feature type="transmembrane region" description="Helical" evidence="6">
    <location>
        <begin position="279"/>
        <end position="300"/>
    </location>
</feature>
<dbReference type="PANTHER" id="PTHR10010:SF46">
    <property type="entry name" value="SODIUM-DEPENDENT PHOSPHATE TRANSPORT PROTEIN 2B"/>
    <property type="match status" value="1"/>
</dbReference>
<dbReference type="GO" id="GO:0005436">
    <property type="term" value="F:sodium:phosphate symporter activity"/>
    <property type="evidence" value="ECO:0007669"/>
    <property type="project" value="InterPro"/>
</dbReference>
<comment type="subcellular location">
    <subcellularLocation>
        <location evidence="1">Cell membrane</location>
        <topology evidence="1">Multi-pass membrane protein</topology>
    </subcellularLocation>
</comment>
<evidence type="ECO:0000313" key="7">
    <source>
        <dbReference type="EMBL" id="WAA10371.1"/>
    </source>
</evidence>
<dbReference type="KEGG" id="faf:OE104_03295"/>
<dbReference type="PANTHER" id="PTHR10010">
    <property type="entry name" value="SOLUTE CARRIER FAMILY 34 SODIUM PHOSPHATE , MEMBER 2-RELATED"/>
    <property type="match status" value="1"/>
</dbReference>
<dbReference type="NCBIfam" id="TIGR00704">
    <property type="entry name" value="NaPi_cotrn_rel"/>
    <property type="match status" value="1"/>
</dbReference>
<dbReference type="GO" id="GO:0044341">
    <property type="term" value="P:sodium-dependent phosphate transport"/>
    <property type="evidence" value="ECO:0007669"/>
    <property type="project" value="InterPro"/>
</dbReference>
<dbReference type="GO" id="GO:0005886">
    <property type="term" value="C:plasma membrane"/>
    <property type="evidence" value="ECO:0007669"/>
    <property type="project" value="UniProtKB-SubCell"/>
</dbReference>
<accession>A0A9E8LVN6</accession>
<feature type="transmembrane region" description="Helical" evidence="6">
    <location>
        <begin position="242"/>
        <end position="267"/>
    </location>
</feature>
<evidence type="ECO:0000256" key="4">
    <source>
        <dbReference type="ARBA" id="ARBA00022989"/>
    </source>
</evidence>
<keyword evidence="3 6" id="KW-0812">Transmembrane</keyword>
<protein>
    <submittedName>
        <fullName evidence="7">Na/Pi symporter</fullName>
    </submittedName>
</protein>
<dbReference type="RefSeq" id="WP_275418155.1">
    <property type="nucleotide sequence ID" value="NZ_CP106878.1"/>
</dbReference>
<feature type="transmembrane region" description="Helical" evidence="6">
    <location>
        <begin position="170"/>
        <end position="198"/>
    </location>
</feature>
<evidence type="ECO:0000256" key="3">
    <source>
        <dbReference type="ARBA" id="ARBA00022692"/>
    </source>
</evidence>
<proteinExistence type="predicted"/>